<comment type="caution">
    <text evidence="2">The sequence shown here is derived from an EMBL/GenBank/DDBJ whole genome shotgun (WGS) entry which is preliminary data.</text>
</comment>
<proteinExistence type="predicted"/>
<dbReference type="EMBL" id="JAEHOE010000023">
    <property type="protein sequence ID" value="KAG2495571.1"/>
    <property type="molecule type" value="Genomic_DNA"/>
</dbReference>
<sequence>MLSATRSRLHPLSNAVVRSPVLLRHVQPLGLIDRRRAGAAQDPIRSLAARAKKSDDDDKSWGEIAQEAGQVAKSVFNKIKDAATSILPVPAAKDEKPVPRPRDPDMSLGPSTGGGLLPNLLGRAVGGLLSSAVSSLAKQVEAAARESAGAYEEAAQRIQSSAKLQDRLGTVTVGPLMSQSSSSSNINGVVTKQVMLLMPVAGSRGVSGQAQVSVVEGRQGRRMTIVVRTADGGVITLDDDGPGSARGAVIDVEYKEVQ</sequence>
<dbReference type="OrthoDB" id="537776at2759"/>
<organism evidence="2 3">
    <name type="scientific">Edaphochlamys debaryana</name>
    <dbReference type="NCBI Taxonomy" id="47281"/>
    <lineage>
        <taxon>Eukaryota</taxon>
        <taxon>Viridiplantae</taxon>
        <taxon>Chlorophyta</taxon>
        <taxon>core chlorophytes</taxon>
        <taxon>Chlorophyceae</taxon>
        <taxon>CS clade</taxon>
        <taxon>Chlamydomonadales</taxon>
        <taxon>Chlamydomonadales incertae sedis</taxon>
        <taxon>Edaphochlamys</taxon>
    </lineage>
</organism>
<evidence type="ECO:0000313" key="2">
    <source>
        <dbReference type="EMBL" id="KAG2495571.1"/>
    </source>
</evidence>
<accession>A0A835Y411</accession>
<name>A0A835Y411_9CHLO</name>
<protein>
    <submittedName>
        <fullName evidence="2">Uncharacterized protein</fullName>
    </submittedName>
</protein>
<feature type="compositionally biased region" description="Basic and acidic residues" evidence="1">
    <location>
        <begin position="92"/>
        <end position="105"/>
    </location>
</feature>
<evidence type="ECO:0000313" key="3">
    <source>
        <dbReference type="Proteomes" id="UP000612055"/>
    </source>
</evidence>
<keyword evidence="3" id="KW-1185">Reference proteome</keyword>
<gene>
    <name evidence="2" type="ORF">HYH03_006171</name>
</gene>
<feature type="region of interest" description="Disordered" evidence="1">
    <location>
        <begin position="91"/>
        <end position="110"/>
    </location>
</feature>
<dbReference type="Proteomes" id="UP000612055">
    <property type="component" value="Unassembled WGS sequence"/>
</dbReference>
<dbReference type="AlphaFoldDB" id="A0A835Y411"/>
<reference evidence="2" key="1">
    <citation type="journal article" date="2020" name="bioRxiv">
        <title>Comparative genomics of Chlamydomonas.</title>
        <authorList>
            <person name="Craig R.J."/>
            <person name="Hasan A.R."/>
            <person name="Ness R.W."/>
            <person name="Keightley P.D."/>
        </authorList>
    </citation>
    <scope>NUCLEOTIDE SEQUENCE</scope>
    <source>
        <strain evidence="2">CCAP 11/70</strain>
    </source>
</reference>
<evidence type="ECO:0000256" key="1">
    <source>
        <dbReference type="SAM" id="MobiDB-lite"/>
    </source>
</evidence>